<evidence type="ECO:0000256" key="1">
    <source>
        <dbReference type="ARBA" id="ARBA00022737"/>
    </source>
</evidence>
<proteinExistence type="predicted"/>
<dbReference type="SUPFAM" id="SSF48452">
    <property type="entry name" value="TPR-like"/>
    <property type="match status" value="1"/>
</dbReference>
<evidence type="ECO:0000313" key="5">
    <source>
        <dbReference type="Proteomes" id="UP000823388"/>
    </source>
</evidence>
<dbReference type="InterPro" id="IPR011990">
    <property type="entry name" value="TPR-like_helical_dom_sf"/>
</dbReference>
<feature type="repeat" description="PPR" evidence="3">
    <location>
        <begin position="424"/>
        <end position="458"/>
    </location>
</feature>
<organism evidence="4 5">
    <name type="scientific">Panicum virgatum</name>
    <name type="common">Blackwell switchgrass</name>
    <dbReference type="NCBI Taxonomy" id="38727"/>
    <lineage>
        <taxon>Eukaryota</taxon>
        <taxon>Viridiplantae</taxon>
        <taxon>Streptophyta</taxon>
        <taxon>Embryophyta</taxon>
        <taxon>Tracheophyta</taxon>
        <taxon>Spermatophyta</taxon>
        <taxon>Magnoliopsida</taxon>
        <taxon>Liliopsida</taxon>
        <taxon>Poales</taxon>
        <taxon>Poaceae</taxon>
        <taxon>PACMAD clade</taxon>
        <taxon>Panicoideae</taxon>
        <taxon>Panicodae</taxon>
        <taxon>Paniceae</taxon>
        <taxon>Panicinae</taxon>
        <taxon>Panicum</taxon>
        <taxon>Panicum sect. Hiantes</taxon>
    </lineage>
</organism>
<feature type="repeat" description="PPR" evidence="3">
    <location>
        <begin position="213"/>
        <end position="247"/>
    </location>
</feature>
<feature type="repeat" description="PPR" evidence="3">
    <location>
        <begin position="354"/>
        <end position="388"/>
    </location>
</feature>
<dbReference type="Pfam" id="PF12854">
    <property type="entry name" value="PPR_1"/>
    <property type="match status" value="1"/>
</dbReference>
<name>A0A8T0UWG9_PANVG</name>
<protein>
    <recommendedName>
        <fullName evidence="6">Pentatricopeptide repeat-containing protein</fullName>
    </recommendedName>
</protein>
<reference evidence="4" key="1">
    <citation type="submission" date="2020-05" db="EMBL/GenBank/DDBJ databases">
        <title>WGS assembly of Panicum virgatum.</title>
        <authorList>
            <person name="Lovell J.T."/>
            <person name="Jenkins J."/>
            <person name="Shu S."/>
            <person name="Juenger T.E."/>
            <person name="Schmutz J."/>
        </authorList>
    </citation>
    <scope>NUCLEOTIDE SEQUENCE</scope>
    <source>
        <strain evidence="4">AP13</strain>
    </source>
</reference>
<feature type="repeat" description="PPR" evidence="3">
    <location>
        <begin position="459"/>
        <end position="493"/>
    </location>
</feature>
<evidence type="ECO:0008006" key="6">
    <source>
        <dbReference type="Google" id="ProtNLM"/>
    </source>
</evidence>
<dbReference type="GO" id="GO:0003729">
    <property type="term" value="F:mRNA binding"/>
    <property type="evidence" value="ECO:0007669"/>
    <property type="project" value="TreeGrafter"/>
</dbReference>
<dbReference type="Proteomes" id="UP000823388">
    <property type="component" value="Chromosome 3K"/>
</dbReference>
<feature type="repeat" description="PPR" evidence="3">
    <location>
        <begin position="283"/>
        <end position="317"/>
    </location>
</feature>
<evidence type="ECO:0000313" key="4">
    <source>
        <dbReference type="EMBL" id="KAG2628632.1"/>
    </source>
</evidence>
<keyword evidence="5" id="KW-1185">Reference proteome</keyword>
<dbReference type="AlphaFoldDB" id="A0A8T0UWG9"/>
<dbReference type="Pfam" id="PF01535">
    <property type="entry name" value="PPR"/>
    <property type="match status" value="1"/>
</dbReference>
<evidence type="ECO:0000256" key="2">
    <source>
        <dbReference type="ARBA" id="ARBA00022946"/>
    </source>
</evidence>
<sequence length="514" mass="57076">MHQRCRRRLRPLCFLRRGIHSTSVPTPADAATDATLLGRLTCLLLLHRFSAAARLLSSSVPLTPAVLHAALSRVRLDPDAALHLFRLAPSRPSLLAHAQLLHILARARRSADARALLASLLSAQPPAPPLFPHLVEVYKDFTFSADSFDLLLRALANAGHLDGALQVFDEMTKLGCCPTVRSCNSMLNLTEAGDLGTVMSVFEQMQRAWTLPDKFTVAIMAKAYCRDRGVAHAVEFVEEMKKMSVEVNLVAYHAVMNGYCEVGQTEDARRVFESLPSRGLSPNVVTYTMLVKGYCKEDKVEEAEGIIREIRKNKQISVDEVAYGAVMNGYCQKGQMEDAARLQNEMTNVGFQVNLFVYNTVINGYCKLGRMVEAHKVLHEMENAGVRPDPYSYNSLVDGYCRKGLMSNAFEICDTMVRNGFAVTIVTYNALLKGFFLLGSIDDALKLWFFMLKRGIAADEISCSTMVDGFFKAGKTQKALNLWKETFARGLVKTQLHLTWLPMGCVIMGGCMKQ</sequence>
<dbReference type="PROSITE" id="PS51375">
    <property type="entry name" value="PPR"/>
    <property type="match status" value="9"/>
</dbReference>
<dbReference type="PANTHER" id="PTHR47933:SF11">
    <property type="entry name" value="PENTATRICOPEPTIDE REPEAT-CONTAINING PROTEIN 2"/>
    <property type="match status" value="1"/>
</dbReference>
<feature type="repeat" description="PPR" evidence="3">
    <location>
        <begin position="248"/>
        <end position="282"/>
    </location>
</feature>
<feature type="repeat" description="PPR" evidence="3">
    <location>
        <begin position="319"/>
        <end position="353"/>
    </location>
</feature>
<dbReference type="EMBL" id="CM029041">
    <property type="protein sequence ID" value="KAG2628632.1"/>
    <property type="molecule type" value="Genomic_DNA"/>
</dbReference>
<dbReference type="InterPro" id="IPR002885">
    <property type="entry name" value="PPR_rpt"/>
</dbReference>
<feature type="repeat" description="PPR" evidence="3">
    <location>
        <begin position="389"/>
        <end position="423"/>
    </location>
</feature>
<dbReference type="InterPro" id="IPR051240">
    <property type="entry name" value="Mito_RNA-Proc/Resp"/>
</dbReference>
<keyword evidence="1" id="KW-0677">Repeat</keyword>
<evidence type="ECO:0000256" key="3">
    <source>
        <dbReference type="PROSITE-ProRule" id="PRU00708"/>
    </source>
</evidence>
<keyword evidence="2" id="KW-0809">Transit peptide</keyword>
<dbReference type="NCBIfam" id="TIGR00756">
    <property type="entry name" value="PPR"/>
    <property type="match status" value="8"/>
</dbReference>
<gene>
    <name evidence="4" type="ORF">PVAP13_3KG248827</name>
</gene>
<feature type="repeat" description="PPR" evidence="3">
    <location>
        <begin position="144"/>
        <end position="178"/>
    </location>
</feature>
<dbReference type="Gene3D" id="1.25.40.10">
    <property type="entry name" value="Tetratricopeptide repeat domain"/>
    <property type="match status" value="4"/>
</dbReference>
<dbReference type="PANTHER" id="PTHR47933">
    <property type="entry name" value="PENTATRICOPEPTIDE REPEAT-CONTAINING PROTEIN 1, MITOCHONDRIAL"/>
    <property type="match status" value="1"/>
</dbReference>
<dbReference type="Pfam" id="PF13041">
    <property type="entry name" value="PPR_2"/>
    <property type="match status" value="4"/>
</dbReference>
<accession>A0A8T0UWG9</accession>
<comment type="caution">
    <text evidence="4">The sequence shown here is derived from an EMBL/GenBank/DDBJ whole genome shotgun (WGS) entry which is preliminary data.</text>
</comment>